<dbReference type="SUPFAM" id="SSF103473">
    <property type="entry name" value="MFS general substrate transporter"/>
    <property type="match status" value="1"/>
</dbReference>
<dbReference type="GO" id="GO:0005886">
    <property type="term" value="C:plasma membrane"/>
    <property type="evidence" value="ECO:0007669"/>
    <property type="project" value="UniProtKB-SubCell"/>
</dbReference>
<gene>
    <name evidence="11" type="ORF">NCTC11401_01559</name>
    <name evidence="10" type="ORF">SAMN05421777_104139</name>
</gene>
<evidence type="ECO:0000313" key="12">
    <source>
        <dbReference type="Proteomes" id="UP000186808"/>
    </source>
</evidence>
<dbReference type="Proteomes" id="UP000186808">
    <property type="component" value="Unassembled WGS sequence"/>
</dbReference>
<evidence type="ECO:0000256" key="3">
    <source>
        <dbReference type="ARBA" id="ARBA00022475"/>
    </source>
</evidence>
<organism evidence="11 13">
    <name type="scientific">Fluoribacter gormanii</name>
    <dbReference type="NCBI Taxonomy" id="464"/>
    <lineage>
        <taxon>Bacteria</taxon>
        <taxon>Pseudomonadati</taxon>
        <taxon>Pseudomonadota</taxon>
        <taxon>Gammaproteobacteria</taxon>
        <taxon>Legionellales</taxon>
        <taxon>Legionellaceae</taxon>
        <taxon>Fluoribacter</taxon>
    </lineage>
</organism>
<dbReference type="Proteomes" id="UP000254374">
    <property type="component" value="Unassembled WGS sequence"/>
</dbReference>
<dbReference type="AlphaFoldDB" id="A0A377GK83"/>
<keyword evidence="6 8" id="KW-1133">Transmembrane helix</keyword>
<keyword evidence="7 8" id="KW-0472">Membrane</keyword>
<keyword evidence="4 8" id="KW-0812">Transmembrane</keyword>
<evidence type="ECO:0000313" key="13">
    <source>
        <dbReference type="Proteomes" id="UP000254374"/>
    </source>
</evidence>
<evidence type="ECO:0000313" key="11">
    <source>
        <dbReference type="EMBL" id="STO24742.1"/>
    </source>
</evidence>
<dbReference type="Gene3D" id="1.20.1250.20">
    <property type="entry name" value="MFS general substrate transporter like domains"/>
    <property type="match status" value="1"/>
</dbReference>
<keyword evidence="2" id="KW-0813">Transport</keyword>
<dbReference type="InterPro" id="IPR036259">
    <property type="entry name" value="MFS_trans_sf"/>
</dbReference>
<feature type="transmembrane region" description="Helical" evidence="8">
    <location>
        <begin position="50"/>
        <end position="71"/>
    </location>
</feature>
<evidence type="ECO:0000256" key="2">
    <source>
        <dbReference type="ARBA" id="ARBA00022448"/>
    </source>
</evidence>
<dbReference type="PROSITE" id="PS50850">
    <property type="entry name" value="MFS"/>
    <property type="match status" value="1"/>
</dbReference>
<protein>
    <submittedName>
        <fullName evidence="11">Citrate-proton symporter</fullName>
    </submittedName>
</protein>
<proteinExistence type="predicted"/>
<evidence type="ECO:0000313" key="10">
    <source>
        <dbReference type="EMBL" id="SIQ92754.1"/>
    </source>
</evidence>
<comment type="subcellular location">
    <subcellularLocation>
        <location evidence="1">Cell membrane</location>
        <topology evidence="1">Multi-pass membrane protein</topology>
    </subcellularLocation>
</comment>
<dbReference type="PANTHER" id="PTHR43528">
    <property type="entry name" value="ALPHA-KETOGLUTARATE PERMEASE"/>
    <property type="match status" value="1"/>
</dbReference>
<evidence type="ECO:0000256" key="1">
    <source>
        <dbReference type="ARBA" id="ARBA00004651"/>
    </source>
</evidence>
<accession>A0A377GK83</accession>
<dbReference type="InterPro" id="IPR051084">
    <property type="entry name" value="H+-coupled_symporters"/>
</dbReference>
<feature type="domain" description="Major facilitator superfamily (MFS) profile" evidence="9">
    <location>
        <begin position="1"/>
        <end position="83"/>
    </location>
</feature>
<evidence type="ECO:0000256" key="8">
    <source>
        <dbReference type="SAM" id="Phobius"/>
    </source>
</evidence>
<evidence type="ECO:0000256" key="4">
    <source>
        <dbReference type="ARBA" id="ARBA00022692"/>
    </source>
</evidence>
<keyword evidence="3" id="KW-1003">Cell membrane</keyword>
<dbReference type="InterPro" id="IPR020846">
    <property type="entry name" value="MFS_dom"/>
</dbReference>
<dbReference type="GO" id="GO:0015293">
    <property type="term" value="F:symporter activity"/>
    <property type="evidence" value="ECO:0007669"/>
    <property type="project" value="UniProtKB-KW"/>
</dbReference>
<evidence type="ECO:0000256" key="6">
    <source>
        <dbReference type="ARBA" id="ARBA00022989"/>
    </source>
</evidence>
<evidence type="ECO:0000256" key="7">
    <source>
        <dbReference type="ARBA" id="ARBA00023136"/>
    </source>
</evidence>
<dbReference type="RefSeq" id="WP_058469562.1">
    <property type="nucleotide sequence ID" value="NZ_CAAAIX010000003.1"/>
</dbReference>
<reference evidence="10 12" key="1">
    <citation type="submission" date="2017-01" db="EMBL/GenBank/DDBJ databases">
        <authorList>
            <person name="Varghese N."/>
            <person name="Submissions S."/>
        </authorList>
    </citation>
    <scope>NUCLEOTIDE SEQUENCE [LARGE SCALE GENOMIC DNA]</scope>
    <source>
        <strain evidence="10 12">ATCC 33342</strain>
    </source>
</reference>
<keyword evidence="5" id="KW-0769">Symport</keyword>
<feature type="transmembrane region" description="Helical" evidence="8">
    <location>
        <begin position="7"/>
        <end position="30"/>
    </location>
</feature>
<evidence type="ECO:0000259" key="9">
    <source>
        <dbReference type="PROSITE" id="PS50850"/>
    </source>
</evidence>
<dbReference type="EMBL" id="UGGV01000001">
    <property type="protein sequence ID" value="STO24742.1"/>
    <property type="molecule type" value="Genomic_DNA"/>
</dbReference>
<keyword evidence="12" id="KW-1185">Reference proteome</keyword>
<dbReference type="PANTHER" id="PTHR43528:SF8">
    <property type="entry name" value="BLR0239 PROTEIN"/>
    <property type="match status" value="1"/>
</dbReference>
<name>A0A377GK83_9GAMM</name>
<dbReference type="STRING" id="464.Lgor_3258"/>
<reference evidence="11 13" key="2">
    <citation type="submission" date="2018-06" db="EMBL/GenBank/DDBJ databases">
        <authorList>
            <consortium name="Pathogen Informatics"/>
            <person name="Doyle S."/>
        </authorList>
    </citation>
    <scope>NUCLEOTIDE SEQUENCE [LARGE SCALE GENOMIC DNA]</scope>
    <source>
        <strain evidence="11 13">NCTC11401</strain>
    </source>
</reference>
<evidence type="ECO:0000256" key="5">
    <source>
        <dbReference type="ARBA" id="ARBA00022847"/>
    </source>
</evidence>
<sequence length="83" mass="9110">MDTIKHCYYLGTLVLVEGILGLLIGAFFGVITAVLTELFPAEIRSTCLAISYNGAVMLFGGFAPFIITALIEQSKNQWFLHII</sequence>
<dbReference type="EMBL" id="FTNL01000004">
    <property type="protein sequence ID" value="SIQ92754.1"/>
    <property type="molecule type" value="Genomic_DNA"/>
</dbReference>